<dbReference type="InterPro" id="IPR003018">
    <property type="entry name" value="GAF"/>
</dbReference>
<protein>
    <recommendedName>
        <fullName evidence="2">histidine kinase</fullName>
        <ecNumber evidence="2">2.7.13.3</ecNumber>
    </recommendedName>
</protein>
<dbReference type="SMART" id="SM00091">
    <property type="entry name" value="PAS"/>
    <property type="match status" value="3"/>
</dbReference>
<dbReference type="Pfam" id="PF02518">
    <property type="entry name" value="HATPase_c"/>
    <property type="match status" value="1"/>
</dbReference>
<dbReference type="InterPro" id="IPR000700">
    <property type="entry name" value="PAS-assoc_C"/>
</dbReference>
<dbReference type="InterPro" id="IPR003594">
    <property type="entry name" value="HATPase_dom"/>
</dbReference>
<feature type="domain" description="Response regulatory" evidence="10">
    <location>
        <begin position="1213"/>
        <end position="1331"/>
    </location>
</feature>
<dbReference type="InterPro" id="IPR035965">
    <property type="entry name" value="PAS-like_dom_sf"/>
</dbReference>
<feature type="transmembrane region" description="Helical" evidence="8">
    <location>
        <begin position="22"/>
        <end position="42"/>
    </location>
</feature>
<reference evidence="13 14" key="1">
    <citation type="submission" date="2023-05" db="EMBL/GenBank/DDBJ databases">
        <title>Adaptations of aquatic viruses from atmosphere-close ecosystems of the Central Arctic Ocean.</title>
        <authorList>
            <person name="Rahlff J."/>
            <person name="Holmfeldt K."/>
        </authorList>
    </citation>
    <scope>NUCLEOTIDE SEQUENCE [LARGE SCALE GENOMIC DNA]</scope>
    <source>
        <strain evidence="13 14">Arc14</strain>
    </source>
</reference>
<dbReference type="SUPFAM" id="SSF55785">
    <property type="entry name" value="PYP-like sensor domain (PAS domain)"/>
    <property type="match status" value="3"/>
</dbReference>
<dbReference type="InterPro" id="IPR003661">
    <property type="entry name" value="HisK_dim/P_dom"/>
</dbReference>
<dbReference type="SUPFAM" id="SSF55874">
    <property type="entry name" value="ATPase domain of HSP90 chaperone/DNA topoisomerase II/histidine kinase"/>
    <property type="match status" value="1"/>
</dbReference>
<dbReference type="InterPro" id="IPR004358">
    <property type="entry name" value="Sig_transdc_His_kin-like_C"/>
</dbReference>
<keyword evidence="8" id="KW-0812">Transmembrane</keyword>
<dbReference type="InterPro" id="IPR005467">
    <property type="entry name" value="His_kinase_dom"/>
</dbReference>
<keyword evidence="6" id="KW-0902">Two-component regulatory system</keyword>
<evidence type="ECO:0000256" key="3">
    <source>
        <dbReference type="ARBA" id="ARBA00022553"/>
    </source>
</evidence>
<dbReference type="InterPro" id="IPR001610">
    <property type="entry name" value="PAC"/>
</dbReference>
<dbReference type="Pfam" id="PF00512">
    <property type="entry name" value="HisKA"/>
    <property type="match status" value="1"/>
</dbReference>
<dbReference type="Gene3D" id="3.30.565.10">
    <property type="entry name" value="Histidine kinase-like ATPase, C-terminal domain"/>
    <property type="match status" value="1"/>
</dbReference>
<feature type="transmembrane region" description="Helical" evidence="8">
    <location>
        <begin position="93"/>
        <end position="111"/>
    </location>
</feature>
<evidence type="ECO:0000256" key="5">
    <source>
        <dbReference type="ARBA" id="ARBA00022777"/>
    </source>
</evidence>
<dbReference type="SMART" id="SM00387">
    <property type="entry name" value="HATPase_c"/>
    <property type="match status" value="1"/>
</dbReference>
<dbReference type="PROSITE" id="PS50113">
    <property type="entry name" value="PAC"/>
    <property type="match status" value="2"/>
</dbReference>
<dbReference type="PANTHER" id="PTHR45339">
    <property type="entry name" value="HYBRID SIGNAL TRANSDUCTION HISTIDINE KINASE J"/>
    <property type="match status" value="1"/>
</dbReference>
<feature type="domain" description="Histidine kinase" evidence="9">
    <location>
        <begin position="958"/>
        <end position="1180"/>
    </location>
</feature>
<comment type="caution">
    <text evidence="13">The sequence shown here is derived from an EMBL/GenBank/DDBJ whole genome shotgun (WGS) entry which is preliminary data.</text>
</comment>
<dbReference type="SMART" id="SM00388">
    <property type="entry name" value="HisKA"/>
    <property type="match status" value="1"/>
</dbReference>
<feature type="domain" description="PAC" evidence="12">
    <location>
        <begin position="890"/>
        <end position="941"/>
    </location>
</feature>
<name>A0ABV4KDY5_9FLAO</name>
<keyword evidence="14" id="KW-1185">Reference proteome</keyword>
<keyword evidence="8" id="KW-0472">Membrane</keyword>
<comment type="catalytic activity">
    <reaction evidence="1">
        <text>ATP + protein L-histidine = ADP + protein N-phospho-L-histidine.</text>
        <dbReference type="EC" id="2.7.13.3"/>
    </reaction>
</comment>
<evidence type="ECO:0000256" key="2">
    <source>
        <dbReference type="ARBA" id="ARBA00012438"/>
    </source>
</evidence>
<dbReference type="PRINTS" id="PR00344">
    <property type="entry name" value="BCTRLSENSOR"/>
</dbReference>
<dbReference type="NCBIfam" id="TIGR00229">
    <property type="entry name" value="sensory_box"/>
    <property type="match status" value="3"/>
</dbReference>
<dbReference type="EC" id="2.7.13.3" evidence="2"/>
<dbReference type="PROSITE" id="PS50109">
    <property type="entry name" value="HIS_KIN"/>
    <property type="match status" value="1"/>
</dbReference>
<dbReference type="InterPro" id="IPR011006">
    <property type="entry name" value="CheY-like_superfamily"/>
</dbReference>
<keyword evidence="8" id="KW-1133">Transmembrane helix</keyword>
<dbReference type="InterPro" id="IPR036097">
    <property type="entry name" value="HisK_dim/P_sf"/>
</dbReference>
<dbReference type="SMART" id="SM00448">
    <property type="entry name" value="REC"/>
    <property type="match status" value="1"/>
</dbReference>
<dbReference type="SMART" id="SM00086">
    <property type="entry name" value="PAC"/>
    <property type="match status" value="3"/>
</dbReference>
<feature type="transmembrane region" description="Helical" evidence="8">
    <location>
        <begin position="177"/>
        <end position="209"/>
    </location>
</feature>
<feature type="domain" description="PAS" evidence="11">
    <location>
        <begin position="333"/>
        <end position="387"/>
    </location>
</feature>
<feature type="domain" description="PAC" evidence="12">
    <location>
        <begin position="407"/>
        <end position="459"/>
    </location>
</feature>
<dbReference type="CDD" id="cd16922">
    <property type="entry name" value="HATPase_EvgS-ArcB-TorS-like"/>
    <property type="match status" value="1"/>
</dbReference>
<dbReference type="SMART" id="SM00065">
    <property type="entry name" value="GAF"/>
    <property type="match status" value="2"/>
</dbReference>
<gene>
    <name evidence="13" type="ORF">QO192_11425</name>
</gene>
<dbReference type="InterPro" id="IPR000014">
    <property type="entry name" value="PAS"/>
</dbReference>
<dbReference type="Gene3D" id="3.30.450.40">
    <property type="match status" value="2"/>
</dbReference>
<dbReference type="SUPFAM" id="SSF52172">
    <property type="entry name" value="CheY-like"/>
    <property type="match status" value="1"/>
</dbReference>
<evidence type="ECO:0000259" key="11">
    <source>
        <dbReference type="PROSITE" id="PS50112"/>
    </source>
</evidence>
<dbReference type="EMBL" id="JASMRN010000008">
    <property type="protein sequence ID" value="MEZ7515890.1"/>
    <property type="molecule type" value="Genomic_DNA"/>
</dbReference>
<dbReference type="Gene3D" id="3.30.450.20">
    <property type="entry name" value="PAS domain"/>
    <property type="match status" value="3"/>
</dbReference>
<dbReference type="Proteomes" id="UP001568894">
    <property type="component" value="Unassembled WGS sequence"/>
</dbReference>
<evidence type="ECO:0000256" key="7">
    <source>
        <dbReference type="PROSITE-ProRule" id="PRU00169"/>
    </source>
</evidence>
<accession>A0ABV4KDY5</accession>
<dbReference type="SUPFAM" id="SSF47384">
    <property type="entry name" value="Homodimeric domain of signal transducing histidine kinase"/>
    <property type="match status" value="1"/>
</dbReference>
<sequence>MVTKQIFFYQNIINDTLIDHNIIWIIIPMLLFFIFLFFFHFYQIKKKLVVPFADVIANDYYKNKEYQTYILFFGILTPFIEFNYELFAARPKGLLLLNVLIGLFLLLLYSISKKSTVVFNNISTIYSYTYLCYFALVCFNLVTLENDVIPLVGFCVLFLFSYTVIRPIKIYWILNAFIFLFLTACLFFELLLVVKIIILINYSLLIFVINYIRHISQLNIQDKFKFANEIVNNGNSLIIAADKKGEIKFCSDTITPILGYNSREVMGMGFWKLTEDPEFTGEKFHQEDIKTRIFTRKLKCKDGSYKYIQWNDKKYSEDLIIGIGQDVTDQIKTQKSYKNLVESANDIIFELDYKGNYIFLNHNSENTTGYSIEELSTSNFRALIRPDYLQKVLDFYAKTDADATNFKVMEFPIIKKNGEEIWLSQKVAINRDKNNLINGYYGISRDITFFRNSQIENAQRAIKNQKYSEALNKFTSESYFSSQTTDSIIKNILLITTEIIGVCRASYWKYSPDNVLCEMQYNATTKKFSKGSILLKEEFPNYFEAITSKSQIIIPDVYQSEMLVDLQKEFFPANSIYSLLDTPVFIEGELKGILCFEATQKIKNWDNEDINFTRSLSDVITIAFESQNRLNAEVKLKYKSDLLAAMTLCAEKFLNSKDLDAIFATILIIMGKATKSHRSYYYENNANDRTISQKYRWINDSDHLADNNPALQNIPYDYFEELLDPLLENKIYIESISNIENESLRTKLKNVGVLSLILFPIFVKNKFHGFLGFDDTDHERVWSDDEVNVLQTLARNIATIIDRIATETAIYESEEKFRLLANNIPGTIYLSENDEKFTKIYLNDEIEKLTGYNKSEFLEKHINYVDIIHPQDLARVQEESLKRLAKGKPFHFTYRITKKTGEIVWVEEFGDAVMKDGKITYIEGIILDITERKLNETVIKAKDLAEAANKAKSEFLANMSHEIRTPLNGIIGFTDLLMKTKLEANQQKHMMTVNQSAHSLLGIVNDILDFSKIEAGKLDLLIEKHDVKELLEQVRDLILYESNQKNIALQLNIAPQINRFFYVDSIRLKQILINLLANAVKFTNKGSIKLNVTVIEKTDHQYTTIRFAVIDSGIGILEENKSKIFKAFSQEDSSTTKKFGGTGLGLTISNKLLGLMNSKLNLESTVGIGSTFYFDLNLRTSDEGVEPLNEGTENSLSEIDLLFQNKDYLRNLKVMLVEDNKINMLLLKTIIKNILPEANIHQFYNGLDAVAQFENLEPHIIFMDIQMPVMNGFQATKLIRKLVGGKSVPIIAITASAELEIKQQCKLAGMNDFVSKPILKKIVEETIVKWVDLP</sequence>
<feature type="domain" description="PAS" evidence="11">
    <location>
        <begin position="223"/>
        <end position="288"/>
    </location>
</feature>
<dbReference type="Gene3D" id="1.10.287.130">
    <property type="match status" value="1"/>
</dbReference>
<evidence type="ECO:0000256" key="4">
    <source>
        <dbReference type="ARBA" id="ARBA00022679"/>
    </source>
</evidence>
<dbReference type="Gene3D" id="3.40.50.2300">
    <property type="match status" value="1"/>
</dbReference>
<dbReference type="PROSITE" id="PS50112">
    <property type="entry name" value="PAS"/>
    <property type="match status" value="3"/>
</dbReference>
<organism evidence="13 14">
    <name type="scientific">Flavobacterium frigidarium</name>
    <dbReference type="NCBI Taxonomy" id="99286"/>
    <lineage>
        <taxon>Bacteria</taxon>
        <taxon>Pseudomonadati</taxon>
        <taxon>Bacteroidota</taxon>
        <taxon>Flavobacteriia</taxon>
        <taxon>Flavobacteriales</taxon>
        <taxon>Flavobacteriaceae</taxon>
        <taxon>Flavobacterium</taxon>
    </lineage>
</organism>
<dbReference type="InterPro" id="IPR013655">
    <property type="entry name" value="PAS_fold_3"/>
</dbReference>
<evidence type="ECO:0000313" key="14">
    <source>
        <dbReference type="Proteomes" id="UP001568894"/>
    </source>
</evidence>
<keyword evidence="5" id="KW-0418">Kinase</keyword>
<feature type="transmembrane region" description="Helical" evidence="8">
    <location>
        <begin position="123"/>
        <end position="142"/>
    </location>
</feature>
<dbReference type="Pfam" id="PF01590">
    <property type="entry name" value="GAF"/>
    <property type="match status" value="2"/>
</dbReference>
<keyword evidence="4" id="KW-0808">Transferase</keyword>
<feature type="transmembrane region" description="Helical" evidence="8">
    <location>
        <begin position="148"/>
        <end position="165"/>
    </location>
</feature>
<dbReference type="PANTHER" id="PTHR45339:SF1">
    <property type="entry name" value="HYBRID SIGNAL TRANSDUCTION HISTIDINE KINASE J"/>
    <property type="match status" value="1"/>
</dbReference>
<dbReference type="InterPro" id="IPR029016">
    <property type="entry name" value="GAF-like_dom_sf"/>
</dbReference>
<dbReference type="SUPFAM" id="SSF55781">
    <property type="entry name" value="GAF domain-like"/>
    <property type="match status" value="2"/>
</dbReference>
<dbReference type="InterPro" id="IPR036890">
    <property type="entry name" value="HATPase_C_sf"/>
</dbReference>
<dbReference type="RefSeq" id="WP_371570656.1">
    <property type="nucleotide sequence ID" value="NZ_JASMRN010000008.1"/>
</dbReference>
<keyword evidence="3 7" id="KW-0597">Phosphoprotein</keyword>
<dbReference type="Pfam" id="PF13426">
    <property type="entry name" value="PAS_9"/>
    <property type="match status" value="1"/>
</dbReference>
<dbReference type="PROSITE" id="PS50110">
    <property type="entry name" value="RESPONSE_REGULATORY"/>
    <property type="match status" value="1"/>
</dbReference>
<evidence type="ECO:0000256" key="8">
    <source>
        <dbReference type="SAM" id="Phobius"/>
    </source>
</evidence>
<evidence type="ECO:0000259" key="10">
    <source>
        <dbReference type="PROSITE" id="PS50110"/>
    </source>
</evidence>
<dbReference type="Pfam" id="PF08447">
    <property type="entry name" value="PAS_3"/>
    <property type="match status" value="2"/>
</dbReference>
<dbReference type="Pfam" id="PF00072">
    <property type="entry name" value="Response_reg"/>
    <property type="match status" value="1"/>
</dbReference>
<feature type="domain" description="PAS" evidence="11">
    <location>
        <begin position="813"/>
        <end position="888"/>
    </location>
</feature>
<dbReference type="CDD" id="cd17546">
    <property type="entry name" value="REC_hyHK_CKI1_RcsC-like"/>
    <property type="match status" value="1"/>
</dbReference>
<proteinExistence type="predicted"/>
<feature type="modified residue" description="4-aspartylphosphate" evidence="7">
    <location>
        <position position="1264"/>
    </location>
</feature>
<feature type="transmembrane region" description="Helical" evidence="8">
    <location>
        <begin position="69"/>
        <end position="87"/>
    </location>
</feature>
<dbReference type="CDD" id="cd00130">
    <property type="entry name" value="PAS"/>
    <property type="match status" value="3"/>
</dbReference>
<evidence type="ECO:0000256" key="6">
    <source>
        <dbReference type="ARBA" id="ARBA00023012"/>
    </source>
</evidence>
<evidence type="ECO:0000256" key="1">
    <source>
        <dbReference type="ARBA" id="ARBA00000085"/>
    </source>
</evidence>
<evidence type="ECO:0000313" key="13">
    <source>
        <dbReference type="EMBL" id="MEZ7515890.1"/>
    </source>
</evidence>
<evidence type="ECO:0000259" key="9">
    <source>
        <dbReference type="PROSITE" id="PS50109"/>
    </source>
</evidence>
<evidence type="ECO:0000259" key="12">
    <source>
        <dbReference type="PROSITE" id="PS50113"/>
    </source>
</evidence>
<dbReference type="InterPro" id="IPR001789">
    <property type="entry name" value="Sig_transdc_resp-reg_receiver"/>
</dbReference>
<dbReference type="CDD" id="cd00082">
    <property type="entry name" value="HisKA"/>
    <property type="match status" value="1"/>
</dbReference>